<dbReference type="EMBL" id="NRSD01000015">
    <property type="protein sequence ID" value="MBK1645716.1"/>
    <property type="molecule type" value="Genomic_DNA"/>
</dbReference>
<keyword evidence="3" id="KW-0460">Magnesium</keyword>
<dbReference type="PANTHER" id="PTHR48073">
    <property type="entry name" value="O-SUCCINYLBENZOATE SYNTHASE-RELATED"/>
    <property type="match status" value="1"/>
</dbReference>
<dbReference type="EC" id="4.2.1.113" evidence="5 6"/>
<accession>A0A9X0WJK6</accession>
<dbReference type="Pfam" id="PF13378">
    <property type="entry name" value="MR_MLE_C"/>
    <property type="match status" value="1"/>
</dbReference>
<reference evidence="9 10" key="1">
    <citation type="journal article" date="2020" name="Microorganisms">
        <title>Osmotic Adaptation and Compatible Solute Biosynthesis of Phototrophic Bacteria as Revealed from Genome Analyses.</title>
        <authorList>
            <person name="Imhoff J.F."/>
            <person name="Rahn T."/>
            <person name="Kunzel S."/>
            <person name="Keller A."/>
            <person name="Neulinger S.C."/>
        </authorList>
    </citation>
    <scope>NUCLEOTIDE SEQUENCE [LARGE SCALE GENOMIC DNA]</scope>
    <source>
        <strain evidence="9 10">DSM 21303</strain>
    </source>
</reference>
<dbReference type="Gene3D" id="3.20.20.120">
    <property type="entry name" value="Enolase-like C-terminal domain"/>
    <property type="match status" value="1"/>
</dbReference>
<evidence type="ECO:0000256" key="6">
    <source>
        <dbReference type="NCBIfam" id="TIGR01928"/>
    </source>
</evidence>
<feature type="compositionally biased region" description="Basic and acidic residues" evidence="7">
    <location>
        <begin position="18"/>
        <end position="29"/>
    </location>
</feature>
<evidence type="ECO:0000259" key="8">
    <source>
        <dbReference type="SMART" id="SM00922"/>
    </source>
</evidence>
<dbReference type="PANTHER" id="PTHR48073:SF5">
    <property type="entry name" value="O-SUCCINYLBENZOATE SYNTHASE"/>
    <property type="match status" value="1"/>
</dbReference>
<dbReference type="SUPFAM" id="SSF51604">
    <property type="entry name" value="Enolase C-terminal domain-like"/>
    <property type="match status" value="1"/>
</dbReference>
<dbReference type="SUPFAM" id="SSF54826">
    <property type="entry name" value="Enolase N-terminal domain-like"/>
    <property type="match status" value="1"/>
</dbReference>
<dbReference type="Gene3D" id="3.30.390.10">
    <property type="entry name" value="Enolase-like, N-terminal domain"/>
    <property type="match status" value="1"/>
</dbReference>
<comment type="caution">
    <text evidence="9">The sequence shown here is derived from an EMBL/GenBank/DDBJ whole genome shotgun (WGS) entry which is preliminary data.</text>
</comment>
<evidence type="ECO:0000313" key="10">
    <source>
        <dbReference type="Proteomes" id="UP001138802"/>
    </source>
</evidence>
<name>A0A9X0WJK6_9GAMM</name>
<dbReference type="Pfam" id="PF02746">
    <property type="entry name" value="MR_MLE_N"/>
    <property type="match status" value="1"/>
</dbReference>
<dbReference type="InterPro" id="IPR029017">
    <property type="entry name" value="Enolase-like_N"/>
</dbReference>
<protein>
    <recommendedName>
        <fullName evidence="5 6">o-succinylbenzoate synthase</fullName>
        <ecNumber evidence="5 6">4.2.1.113</ecNumber>
    </recommendedName>
</protein>
<keyword evidence="2" id="KW-0479">Metal-binding</keyword>
<dbReference type="InterPro" id="IPR013342">
    <property type="entry name" value="Mandelate_racemase_C"/>
</dbReference>
<keyword evidence="4" id="KW-0456">Lyase</keyword>
<dbReference type="InterPro" id="IPR029065">
    <property type="entry name" value="Enolase_C-like"/>
</dbReference>
<dbReference type="GO" id="GO:0009234">
    <property type="term" value="P:menaquinone biosynthetic process"/>
    <property type="evidence" value="ECO:0007669"/>
    <property type="project" value="UniProtKB-UniRule"/>
</dbReference>
<evidence type="ECO:0000256" key="1">
    <source>
        <dbReference type="ARBA" id="ARBA00001968"/>
    </source>
</evidence>
<keyword evidence="10" id="KW-1185">Reference proteome</keyword>
<evidence type="ECO:0000256" key="4">
    <source>
        <dbReference type="ARBA" id="ARBA00023239"/>
    </source>
</evidence>
<dbReference type="GO" id="GO:0016854">
    <property type="term" value="F:racemase and epimerase activity"/>
    <property type="evidence" value="ECO:0007669"/>
    <property type="project" value="UniProtKB-ARBA"/>
</dbReference>
<dbReference type="NCBIfam" id="TIGR01928">
    <property type="entry name" value="menC_lowGC_arch"/>
    <property type="match status" value="1"/>
</dbReference>
<dbReference type="InterPro" id="IPR010197">
    <property type="entry name" value="OSBS/NAAAR"/>
</dbReference>
<proteinExistence type="predicted"/>
<dbReference type="SFLD" id="SFLDF00009">
    <property type="entry name" value="o-succinylbenzoate_synthase"/>
    <property type="match status" value="1"/>
</dbReference>
<evidence type="ECO:0000313" key="9">
    <source>
        <dbReference type="EMBL" id="MBK1645716.1"/>
    </source>
</evidence>
<dbReference type="InterPro" id="IPR036849">
    <property type="entry name" value="Enolase-like_C_sf"/>
</dbReference>
<dbReference type="SFLD" id="SFLDG00180">
    <property type="entry name" value="muconate_cycloisomerase"/>
    <property type="match status" value="1"/>
</dbReference>
<evidence type="ECO:0000256" key="2">
    <source>
        <dbReference type="ARBA" id="ARBA00022723"/>
    </source>
</evidence>
<dbReference type="SFLD" id="SFLDS00001">
    <property type="entry name" value="Enolase"/>
    <property type="match status" value="1"/>
</dbReference>
<dbReference type="Proteomes" id="UP001138802">
    <property type="component" value="Unassembled WGS sequence"/>
</dbReference>
<comment type="cofactor">
    <cofactor evidence="1">
        <name>a divalent metal cation</name>
        <dbReference type="ChEBI" id="CHEBI:60240"/>
    </cofactor>
</comment>
<dbReference type="GO" id="GO:0043748">
    <property type="term" value="F:O-succinylbenzoate synthase activity"/>
    <property type="evidence" value="ECO:0007669"/>
    <property type="project" value="UniProtKB-EC"/>
</dbReference>
<gene>
    <name evidence="9" type="primary">menC</name>
    <name evidence="9" type="ORF">CKO25_13865</name>
</gene>
<dbReference type="AlphaFoldDB" id="A0A9X0WJK6"/>
<organism evidence="9 10">
    <name type="scientific">Thiocapsa imhoffii</name>
    <dbReference type="NCBI Taxonomy" id="382777"/>
    <lineage>
        <taxon>Bacteria</taxon>
        <taxon>Pseudomonadati</taxon>
        <taxon>Pseudomonadota</taxon>
        <taxon>Gammaproteobacteria</taxon>
        <taxon>Chromatiales</taxon>
        <taxon>Chromatiaceae</taxon>
        <taxon>Thiocapsa</taxon>
    </lineage>
</organism>
<evidence type="ECO:0000256" key="3">
    <source>
        <dbReference type="ARBA" id="ARBA00022842"/>
    </source>
</evidence>
<sequence length="425" mass="46350">MEDPLAAKRMTAPSHADQGSREPSARAPEEATLTAAGLGLCAQHEPLMIEAFGFARRTLRLTHPFITRGGRTETLERIYPLLRLRNAAGARLTGIGECPPLATPWYDGECAGTVTVALRHIARSLRADPTPITGVDSFIARYGWLVGHAMARVGVEGAYWDAIARHAGVPVWSLWGGQRERVAAGISLGLEPTPTDLLRKVRVAVEEQGLTRVKMKIAPGHDLAFVAAVRRAYPSLQLQVDANSAYDLFDPHHLRALAALDAHDLLMIEQPGPADDLLDHARQLAHLRTPICLDESIRHARHARQAIDCWRRDADPSRLVLNVKPPRVGGFLEAIRIAQLASRHGVPVWCGGMLESGLGKLANLHFSSRAEVSLPGDHVALGPYFTDDPIAPLPCHRGEIALPTDPGWGVDPEVLLRQSAMHWEP</sequence>
<dbReference type="RefSeq" id="WP_200388529.1">
    <property type="nucleotide sequence ID" value="NZ_NRSD01000015.1"/>
</dbReference>
<dbReference type="InterPro" id="IPR013341">
    <property type="entry name" value="Mandelate_racemase_N_dom"/>
</dbReference>
<feature type="region of interest" description="Disordered" evidence="7">
    <location>
        <begin position="1"/>
        <end position="29"/>
    </location>
</feature>
<feature type="domain" description="Mandelate racemase/muconate lactonizing enzyme C-terminal" evidence="8">
    <location>
        <begin position="194"/>
        <end position="290"/>
    </location>
</feature>
<evidence type="ECO:0000256" key="5">
    <source>
        <dbReference type="ARBA" id="ARBA00029491"/>
    </source>
</evidence>
<dbReference type="SMART" id="SM00922">
    <property type="entry name" value="MR_MLE"/>
    <property type="match status" value="1"/>
</dbReference>
<dbReference type="GO" id="GO:0046872">
    <property type="term" value="F:metal ion binding"/>
    <property type="evidence" value="ECO:0007669"/>
    <property type="project" value="UniProtKB-KW"/>
</dbReference>
<evidence type="ECO:0000256" key="7">
    <source>
        <dbReference type="SAM" id="MobiDB-lite"/>
    </source>
</evidence>